<sequence>MDLLWSPWRLQYVSSSKHEGCVFCEAPKHEDRNGQILFRGKVSYIIMNAFPYNTGHVMVVPFRHVPSLELLTEEEAIEVHRNVARSLRAIRKVYKPDGFNVGVNIGSAAGAGVAGHVHVHIVPRWVGDSNFMAILSNTKVLPEMLNDTYSRLRPALEADEEALDH</sequence>
<dbReference type="RefSeq" id="WP_126449014.1">
    <property type="nucleotide sequence ID" value="NZ_AP018553.1"/>
</dbReference>
<dbReference type="SUPFAM" id="SSF54197">
    <property type="entry name" value="HIT-like"/>
    <property type="match status" value="1"/>
</dbReference>
<dbReference type="EMBL" id="AP018553">
    <property type="protein sequence ID" value="BBD71681.1"/>
    <property type="molecule type" value="Genomic_DNA"/>
</dbReference>
<dbReference type="Proteomes" id="UP000276741">
    <property type="component" value="Chromosome"/>
</dbReference>
<dbReference type="Pfam" id="PF01230">
    <property type="entry name" value="HIT"/>
    <property type="match status" value="1"/>
</dbReference>
<dbReference type="InterPro" id="IPR052908">
    <property type="entry name" value="AP-4-A_phosphorylase"/>
</dbReference>
<evidence type="ECO:0000259" key="3">
    <source>
        <dbReference type="PROSITE" id="PS51084"/>
    </source>
</evidence>
<evidence type="ECO:0000256" key="1">
    <source>
        <dbReference type="ARBA" id="ARBA00022741"/>
    </source>
</evidence>
<dbReference type="CDD" id="cd01275">
    <property type="entry name" value="FHIT"/>
    <property type="match status" value="1"/>
</dbReference>
<proteinExistence type="predicted"/>
<name>A0A348B0H9_9CREN</name>
<reference evidence="4" key="3">
    <citation type="journal article" date="2019" name="BMC Res. Notes">
        <title>Complete genome sequence of the Sulfodiicoccus acidiphilus strain HS-1T, the first crenarchaeon that lacks polB3, isolated from an acidic hot spring in Ohwaku-dani, Hakone, Japan.</title>
        <authorList>
            <person name="Sakai H.D."/>
            <person name="Kurosawa N."/>
        </authorList>
    </citation>
    <scope>NUCLEOTIDE SEQUENCE</scope>
    <source>
        <strain evidence="4">HS-1</strain>
    </source>
</reference>
<dbReference type="GeneID" id="38665559"/>
<dbReference type="KEGG" id="sacd:HS1genome_0070"/>
<feature type="domain" description="HIT" evidence="3">
    <location>
        <begin position="22"/>
        <end position="131"/>
    </location>
</feature>
<reference evidence="6" key="2">
    <citation type="submission" date="2018-04" db="EMBL/GenBank/DDBJ databases">
        <title>Complete genome sequence of Sulfodiicoccus acidiphilus strain HS-1.</title>
        <authorList>
            <person name="Sakai H.D."/>
            <person name="Kurosawa N."/>
        </authorList>
    </citation>
    <scope>NUCLEOTIDE SEQUENCE [LARGE SCALE GENOMIC DNA]</scope>
    <source>
        <strain evidence="6">HS-1</strain>
    </source>
</reference>
<dbReference type="Proteomes" id="UP000616143">
    <property type="component" value="Unassembled WGS sequence"/>
</dbReference>
<dbReference type="InterPro" id="IPR036265">
    <property type="entry name" value="HIT-like_sf"/>
</dbReference>
<evidence type="ECO:0000313" key="5">
    <source>
        <dbReference type="EMBL" id="GGT86641.1"/>
    </source>
</evidence>
<dbReference type="PANTHER" id="PTHR42997:SF1">
    <property type="entry name" value="AP-4-A PHOSPHORYLASE"/>
    <property type="match status" value="1"/>
</dbReference>
<feature type="short sequence motif" description="Histidine triad motif" evidence="2">
    <location>
        <begin position="116"/>
        <end position="120"/>
    </location>
</feature>
<evidence type="ECO:0000313" key="4">
    <source>
        <dbReference type="EMBL" id="BBD71681.1"/>
    </source>
</evidence>
<dbReference type="InterPro" id="IPR011146">
    <property type="entry name" value="HIT-like"/>
</dbReference>
<keyword evidence="4" id="KW-0378">Hydrolase</keyword>
<evidence type="ECO:0000256" key="2">
    <source>
        <dbReference type="PROSITE-ProRule" id="PRU00464"/>
    </source>
</evidence>
<dbReference type="EMBL" id="BMQS01000001">
    <property type="protein sequence ID" value="GGT86641.1"/>
    <property type="molecule type" value="Genomic_DNA"/>
</dbReference>
<dbReference type="Gene3D" id="3.30.428.10">
    <property type="entry name" value="HIT-like"/>
    <property type="match status" value="1"/>
</dbReference>
<dbReference type="AlphaFoldDB" id="A0A348B0H9"/>
<keyword evidence="6" id="KW-1185">Reference proteome</keyword>
<dbReference type="GO" id="GO:0016787">
    <property type="term" value="F:hydrolase activity"/>
    <property type="evidence" value="ECO:0007669"/>
    <property type="project" value="UniProtKB-KW"/>
</dbReference>
<accession>A0A348B0H9</accession>
<keyword evidence="1" id="KW-0547">Nucleotide-binding</keyword>
<dbReference type="OrthoDB" id="26806at2157"/>
<protein>
    <submittedName>
        <fullName evidence="4">HIT family hydrolase</fullName>
    </submittedName>
</protein>
<evidence type="ECO:0000313" key="6">
    <source>
        <dbReference type="Proteomes" id="UP000276741"/>
    </source>
</evidence>
<reference evidence="5" key="4">
    <citation type="submission" date="2020-09" db="EMBL/GenBank/DDBJ databases">
        <authorList>
            <person name="Sun Q."/>
            <person name="Ohkuma M."/>
        </authorList>
    </citation>
    <scope>NUCLEOTIDE SEQUENCE</scope>
    <source>
        <strain evidence="5">JCM 31740</strain>
    </source>
</reference>
<reference evidence="5" key="1">
    <citation type="journal article" date="2014" name="Int. J. Syst. Evol. Microbiol.">
        <title>Complete genome sequence of Corynebacterium casei LMG S-19264T (=DSM 44701T), isolated from a smear-ripened cheese.</title>
        <authorList>
            <consortium name="US DOE Joint Genome Institute (JGI-PGF)"/>
            <person name="Walter F."/>
            <person name="Albersmeier A."/>
            <person name="Kalinowski J."/>
            <person name="Ruckert C."/>
        </authorList>
    </citation>
    <scope>NUCLEOTIDE SEQUENCE</scope>
    <source>
        <strain evidence="5">JCM 31740</strain>
    </source>
</reference>
<gene>
    <name evidence="5" type="ORF">GCM10007116_00760</name>
    <name evidence="4" type="ORF">HS1genome_0070</name>
</gene>
<dbReference type="GO" id="GO:0000166">
    <property type="term" value="F:nucleotide binding"/>
    <property type="evidence" value="ECO:0007669"/>
    <property type="project" value="UniProtKB-KW"/>
</dbReference>
<dbReference type="PROSITE" id="PS51084">
    <property type="entry name" value="HIT_2"/>
    <property type="match status" value="1"/>
</dbReference>
<dbReference type="InterPro" id="IPR039383">
    <property type="entry name" value="FHIT"/>
</dbReference>
<dbReference type="PANTHER" id="PTHR42997">
    <property type="entry name" value="HIT FAMILY HYDROLASE"/>
    <property type="match status" value="1"/>
</dbReference>
<organism evidence="4 6">
    <name type="scientific">Sulfodiicoccus acidiphilus</name>
    <dbReference type="NCBI Taxonomy" id="1670455"/>
    <lineage>
        <taxon>Archaea</taxon>
        <taxon>Thermoproteota</taxon>
        <taxon>Thermoprotei</taxon>
        <taxon>Sulfolobales</taxon>
        <taxon>Sulfolobaceae</taxon>
        <taxon>Sulfodiicoccus</taxon>
    </lineage>
</organism>